<protein>
    <submittedName>
        <fullName evidence="2">Uncharacterized protein</fullName>
    </submittedName>
</protein>
<dbReference type="Proteomes" id="UP001596047">
    <property type="component" value="Unassembled WGS sequence"/>
</dbReference>
<feature type="compositionally biased region" description="Polar residues" evidence="1">
    <location>
        <begin position="52"/>
        <end position="66"/>
    </location>
</feature>
<evidence type="ECO:0000313" key="2">
    <source>
        <dbReference type="EMBL" id="MFC5648018.1"/>
    </source>
</evidence>
<evidence type="ECO:0000313" key="3">
    <source>
        <dbReference type="Proteomes" id="UP001596047"/>
    </source>
</evidence>
<proteinExistence type="predicted"/>
<evidence type="ECO:0000256" key="1">
    <source>
        <dbReference type="SAM" id="MobiDB-lite"/>
    </source>
</evidence>
<accession>A0ABW0VRV3</accession>
<feature type="region of interest" description="Disordered" evidence="1">
    <location>
        <begin position="1"/>
        <end position="66"/>
    </location>
</feature>
<reference evidence="3" key="1">
    <citation type="journal article" date="2019" name="Int. J. Syst. Evol. Microbiol.">
        <title>The Global Catalogue of Microorganisms (GCM) 10K type strain sequencing project: providing services to taxonomists for standard genome sequencing and annotation.</title>
        <authorList>
            <consortium name="The Broad Institute Genomics Platform"/>
            <consortium name="The Broad Institute Genome Sequencing Center for Infectious Disease"/>
            <person name="Wu L."/>
            <person name="Ma J."/>
        </authorList>
    </citation>
    <scope>NUCLEOTIDE SEQUENCE [LARGE SCALE GENOMIC DNA]</scope>
    <source>
        <strain evidence="3">CGMCC 1.3240</strain>
    </source>
</reference>
<name>A0ABW0VRV3_9BACL</name>
<dbReference type="EMBL" id="JBHSOW010000013">
    <property type="protein sequence ID" value="MFC5648018.1"/>
    <property type="molecule type" value="Genomic_DNA"/>
</dbReference>
<sequence>MSIKKTAMKEPQFDDEDNRELSPDIVLIRAPIWNKNSAPPDRSNWVREPQGQKPSPSQGRQSSEKN</sequence>
<keyword evidence="3" id="KW-1185">Reference proteome</keyword>
<organism evidence="2 3">
    <name type="scientific">Paenibacillus solisilvae</name>
    <dbReference type="NCBI Taxonomy" id="2486751"/>
    <lineage>
        <taxon>Bacteria</taxon>
        <taxon>Bacillati</taxon>
        <taxon>Bacillota</taxon>
        <taxon>Bacilli</taxon>
        <taxon>Bacillales</taxon>
        <taxon>Paenibacillaceae</taxon>
        <taxon>Paenibacillus</taxon>
    </lineage>
</organism>
<gene>
    <name evidence="2" type="ORF">ACFPYJ_02575</name>
</gene>
<dbReference type="RefSeq" id="WP_379186485.1">
    <property type="nucleotide sequence ID" value="NZ_JBHSOW010000013.1"/>
</dbReference>
<comment type="caution">
    <text evidence="2">The sequence shown here is derived from an EMBL/GenBank/DDBJ whole genome shotgun (WGS) entry which is preliminary data.</text>
</comment>